<dbReference type="InterPro" id="IPR032675">
    <property type="entry name" value="LRR_dom_sf"/>
</dbReference>
<dbReference type="Gene3D" id="3.80.10.10">
    <property type="entry name" value="Ribonuclease Inhibitor"/>
    <property type="match status" value="1"/>
</dbReference>
<protein>
    <recommendedName>
        <fullName evidence="3">F-box domain-containing protein</fullName>
    </recommendedName>
</protein>
<evidence type="ECO:0008006" key="3">
    <source>
        <dbReference type="Google" id="ProtNLM"/>
    </source>
</evidence>
<evidence type="ECO:0000313" key="1">
    <source>
        <dbReference type="EMBL" id="KAJ7606677.1"/>
    </source>
</evidence>
<keyword evidence="2" id="KW-1185">Reference proteome</keyword>
<dbReference type="Proteomes" id="UP001221142">
    <property type="component" value="Unassembled WGS sequence"/>
</dbReference>
<sequence>MDDGSAPVLPPELERMIFELAAWWHPETIHSLILVARRVCIWVEPCLYRVSICRTGPERDSLLRMVESKQPAYLATHVHHLALSCALGSDQVSRILSICTGVRDLALWTGYTYPELLADLQQLKQLRRLSVNLRELCKTPMGTFAIPSAVELEPFAYLTHLDVFSELPESLWPIFQLLPSLTHLSFSEDLYIQALVIMVLETCTSLQAVIFICDFNVLWEEPPEIPDPRFCVVACPNFHEDWQLGALGKEADFWARADQFIATKRRGEIDESIYAIP</sequence>
<gene>
    <name evidence="1" type="ORF">FB45DRAFT_949646</name>
</gene>
<organism evidence="1 2">
    <name type="scientific">Roridomyces roridus</name>
    <dbReference type="NCBI Taxonomy" id="1738132"/>
    <lineage>
        <taxon>Eukaryota</taxon>
        <taxon>Fungi</taxon>
        <taxon>Dikarya</taxon>
        <taxon>Basidiomycota</taxon>
        <taxon>Agaricomycotina</taxon>
        <taxon>Agaricomycetes</taxon>
        <taxon>Agaricomycetidae</taxon>
        <taxon>Agaricales</taxon>
        <taxon>Marasmiineae</taxon>
        <taxon>Mycenaceae</taxon>
        <taxon>Roridomyces</taxon>
    </lineage>
</organism>
<accession>A0AAD7F996</accession>
<dbReference type="AlphaFoldDB" id="A0AAD7F996"/>
<dbReference type="SUPFAM" id="SSF52047">
    <property type="entry name" value="RNI-like"/>
    <property type="match status" value="1"/>
</dbReference>
<dbReference type="EMBL" id="JARKIF010000055">
    <property type="protein sequence ID" value="KAJ7606677.1"/>
    <property type="molecule type" value="Genomic_DNA"/>
</dbReference>
<reference evidence="1" key="1">
    <citation type="submission" date="2023-03" db="EMBL/GenBank/DDBJ databases">
        <title>Massive genome expansion in bonnet fungi (Mycena s.s.) driven by repeated elements and novel gene families across ecological guilds.</title>
        <authorList>
            <consortium name="Lawrence Berkeley National Laboratory"/>
            <person name="Harder C.B."/>
            <person name="Miyauchi S."/>
            <person name="Viragh M."/>
            <person name="Kuo A."/>
            <person name="Thoen E."/>
            <person name="Andreopoulos B."/>
            <person name="Lu D."/>
            <person name="Skrede I."/>
            <person name="Drula E."/>
            <person name="Henrissat B."/>
            <person name="Morin E."/>
            <person name="Kohler A."/>
            <person name="Barry K."/>
            <person name="LaButti K."/>
            <person name="Morin E."/>
            <person name="Salamov A."/>
            <person name="Lipzen A."/>
            <person name="Mereny Z."/>
            <person name="Hegedus B."/>
            <person name="Baldrian P."/>
            <person name="Stursova M."/>
            <person name="Weitz H."/>
            <person name="Taylor A."/>
            <person name="Grigoriev I.V."/>
            <person name="Nagy L.G."/>
            <person name="Martin F."/>
            <person name="Kauserud H."/>
        </authorList>
    </citation>
    <scope>NUCLEOTIDE SEQUENCE</scope>
    <source>
        <strain evidence="1">9284</strain>
    </source>
</reference>
<evidence type="ECO:0000313" key="2">
    <source>
        <dbReference type="Proteomes" id="UP001221142"/>
    </source>
</evidence>
<name>A0AAD7F996_9AGAR</name>
<comment type="caution">
    <text evidence="1">The sequence shown here is derived from an EMBL/GenBank/DDBJ whole genome shotgun (WGS) entry which is preliminary data.</text>
</comment>
<proteinExistence type="predicted"/>